<protein>
    <submittedName>
        <fullName evidence="1">Uncharacterized protein</fullName>
    </submittedName>
</protein>
<dbReference type="Gene3D" id="2.60.40.10">
    <property type="entry name" value="Immunoglobulins"/>
    <property type="match status" value="1"/>
</dbReference>
<proteinExistence type="predicted"/>
<name>A0A1V1NW76_9BACT</name>
<accession>A0A1V1NW76</accession>
<dbReference type="Proteomes" id="UP000189670">
    <property type="component" value="Unassembled WGS sequence"/>
</dbReference>
<dbReference type="InterPro" id="IPR013783">
    <property type="entry name" value="Ig-like_fold"/>
</dbReference>
<comment type="caution">
    <text evidence="1">The sequence shown here is derived from an EMBL/GenBank/DDBJ whole genome shotgun (WGS) entry which is preliminary data.</text>
</comment>
<dbReference type="AlphaFoldDB" id="A0A1V1NW76"/>
<gene>
    <name evidence="1" type="ORF">OMM_05455</name>
</gene>
<evidence type="ECO:0000313" key="2">
    <source>
        <dbReference type="Proteomes" id="UP000189670"/>
    </source>
</evidence>
<sequence>MKVVHLQLFLRYTSVEKALGDVKISVTITDDGGCEYGGNDSIKKDFTIRYVDKQPPEIAILFPKDQSQQESIMMIKGTASDSITQIEHVELMIADDKTFYAYSFESYNMYTSNTEIWSEVYTIHDTWLLTVDDSILSNCQMYTITARAFDTVGNVSYTSVTFMNKPCETPLISCVISKDIVTWGDTILISGEIIPWKNSHQKEIELFFENDISEPEQKYTIVNVNDNGYYQYLLKTESFLTAGEWKIQARWKGDMDVRVFNGHSDIEYLKINRPLTEITVNPYPKTIKHGKTLSLTGKLVVKSDVPKNMEEQFVKINIFDKDDHIIEDYWVDLDVQGFYRKNN</sequence>
<reference evidence="2" key="1">
    <citation type="submission" date="2012-11" db="EMBL/GenBank/DDBJ databases">
        <authorList>
            <person name="Lucero-Rivera Y.E."/>
            <person name="Tovar-Ramirez D."/>
        </authorList>
    </citation>
    <scope>NUCLEOTIDE SEQUENCE [LARGE SCALE GENOMIC DNA]</scope>
    <source>
        <strain evidence="2">Araruama</strain>
    </source>
</reference>
<evidence type="ECO:0000313" key="1">
    <source>
        <dbReference type="EMBL" id="ETR66847.1"/>
    </source>
</evidence>
<organism evidence="1 2">
    <name type="scientific">Candidatus Magnetoglobus multicellularis str. Araruama</name>
    <dbReference type="NCBI Taxonomy" id="890399"/>
    <lineage>
        <taxon>Bacteria</taxon>
        <taxon>Pseudomonadati</taxon>
        <taxon>Thermodesulfobacteriota</taxon>
        <taxon>Desulfobacteria</taxon>
        <taxon>Desulfobacterales</taxon>
        <taxon>Desulfobacteraceae</taxon>
        <taxon>Candidatus Magnetoglobus</taxon>
    </lineage>
</organism>
<dbReference type="EMBL" id="ATBP01001712">
    <property type="protein sequence ID" value="ETR66847.1"/>
    <property type="molecule type" value="Genomic_DNA"/>
</dbReference>